<keyword evidence="4" id="KW-0067">ATP-binding</keyword>
<dbReference type="GO" id="GO:0003676">
    <property type="term" value="F:nucleic acid binding"/>
    <property type="evidence" value="ECO:0007669"/>
    <property type="project" value="InterPro"/>
</dbReference>
<protein>
    <recommendedName>
        <fullName evidence="5">Helicase ATP-binding domain-containing protein</fullName>
    </recommendedName>
</protein>
<dbReference type="GO" id="GO:0004386">
    <property type="term" value="F:helicase activity"/>
    <property type="evidence" value="ECO:0007669"/>
    <property type="project" value="UniProtKB-KW"/>
</dbReference>
<reference evidence="6" key="1">
    <citation type="journal article" date="2020" name="Nature">
        <title>Giant virus diversity and host interactions through global metagenomics.</title>
        <authorList>
            <person name="Schulz F."/>
            <person name="Roux S."/>
            <person name="Paez-Espino D."/>
            <person name="Jungbluth S."/>
            <person name="Walsh D.A."/>
            <person name="Denef V.J."/>
            <person name="McMahon K.D."/>
            <person name="Konstantinidis K.T."/>
            <person name="Eloe-Fadrosh E.A."/>
            <person name="Kyrpides N.C."/>
            <person name="Woyke T."/>
        </authorList>
    </citation>
    <scope>NUCLEOTIDE SEQUENCE</scope>
    <source>
        <strain evidence="6">GVMAG-S-ERX556126-94</strain>
    </source>
</reference>
<sequence length="923" mass="109677">METLFWETHNNALFNVFMRDLTQNQSINLKHMILEDNSKPVKQKKQKASKPKKKDLIIQEQNKKRSEKQIQDDIMKIDYAFKIITPHNFYDKFNNLKTEKGKQIFKLRLLSHFIDLQKKEKVDYMSQILILFYSLKNKDDLIKEDEKYIKLTKKLDKKFKSCNTSEFLMKECSDLLPPLNFWDRGNYELDNWQKRVIGYIKDKQSILVRAPTSSGKTFVAMSTGILHKKILYVCPAKPVAFQVGANFIKMGYRVHMLVENMGHLHYDKSTNIFIGTPDIIEQYLPRIYTEFDYAVFDEIHNVDTMIQYENIIKLVRCPFLALSATIENITFLRDIFMKIHPKKQINYVEYNKRFINIQRWVYDDKLSVLHPLACLEKNISEIEYLSFTPNDLTSLYDTIYEVFEDSDEEEEIEYLSPDNFFGSNRLISLDDTKEYELFIKNELPKLYEKYNNKMIQVQDKFKSVPSEKLNDTSLMIKFFKDCKNNDMLPMLYFHTDEEIAKNIFLDLYKDLHETENKEYPFHYDILKKKSDLYKKYLERRETYSDSIKIKTNDARTEKSEKMSRYDKEQKYKYISDVTDYYTKCIGKCEGIALKNLIKERDAFIENPDFRDVDIFKKHSDFVFTRGDPMSGDEIRDIRREIKKSIGLTIEYENPYFQLLKRGVGLYISSMPDVYNWILQRLMSEKKLGIVITDKTLCLGIDLPIRSVALSGYGDPNYTTSDYLQMSGRAGRRGHDTRGNIIFHGIPDYLKLMKGELPKITGSTESIGNGYSMIKSLNRNINTECLSWRINHLATDMSLIDLPFKIHKFAWSLRYYTDIDKFLNEMINIEKKIFRIDEDSREIWFYRYIMKSLFCLDTERYIEIYKKNKIEEDITNTVNELIKIADIHRSIVNSLDNTFMITKRYGGKIFMNLRNLIYKYRGFE</sequence>
<dbReference type="GO" id="GO:0005524">
    <property type="term" value="F:ATP binding"/>
    <property type="evidence" value="ECO:0007669"/>
    <property type="project" value="UniProtKB-KW"/>
</dbReference>
<accession>A0A6C0FDM4</accession>
<dbReference type="AlphaFoldDB" id="A0A6C0FDM4"/>
<keyword evidence="1" id="KW-0547">Nucleotide-binding</keyword>
<evidence type="ECO:0000256" key="2">
    <source>
        <dbReference type="ARBA" id="ARBA00022801"/>
    </source>
</evidence>
<dbReference type="Gene3D" id="3.40.50.300">
    <property type="entry name" value="P-loop containing nucleotide triphosphate hydrolases"/>
    <property type="match status" value="2"/>
</dbReference>
<dbReference type="InterPro" id="IPR014001">
    <property type="entry name" value="Helicase_ATP-bd"/>
</dbReference>
<evidence type="ECO:0000313" key="6">
    <source>
        <dbReference type="EMBL" id="QHT39124.1"/>
    </source>
</evidence>
<dbReference type="PANTHER" id="PTHR44533">
    <property type="entry name" value="DEAD/H RNA HELICASE, PUTATIVE-RELATED"/>
    <property type="match status" value="1"/>
</dbReference>
<dbReference type="Pfam" id="PF00270">
    <property type="entry name" value="DEAD"/>
    <property type="match status" value="1"/>
</dbReference>
<dbReference type="GO" id="GO:0016787">
    <property type="term" value="F:hydrolase activity"/>
    <property type="evidence" value="ECO:0007669"/>
    <property type="project" value="UniProtKB-KW"/>
</dbReference>
<proteinExistence type="predicted"/>
<evidence type="ECO:0000256" key="1">
    <source>
        <dbReference type="ARBA" id="ARBA00022741"/>
    </source>
</evidence>
<dbReference type="InterPro" id="IPR001650">
    <property type="entry name" value="Helicase_C-like"/>
</dbReference>
<dbReference type="InterPro" id="IPR052431">
    <property type="entry name" value="SKI2_subfamily_helicases"/>
</dbReference>
<dbReference type="SUPFAM" id="SSF52540">
    <property type="entry name" value="P-loop containing nucleoside triphosphate hydrolases"/>
    <property type="match status" value="2"/>
</dbReference>
<dbReference type="PROSITE" id="PS51192">
    <property type="entry name" value="HELICASE_ATP_BIND_1"/>
    <property type="match status" value="1"/>
</dbReference>
<keyword evidence="3" id="KW-0347">Helicase</keyword>
<evidence type="ECO:0000259" key="5">
    <source>
        <dbReference type="PROSITE" id="PS51192"/>
    </source>
</evidence>
<organism evidence="6">
    <name type="scientific">viral metagenome</name>
    <dbReference type="NCBI Taxonomy" id="1070528"/>
    <lineage>
        <taxon>unclassified sequences</taxon>
        <taxon>metagenomes</taxon>
        <taxon>organismal metagenomes</taxon>
    </lineage>
</organism>
<name>A0A6C0FDM4_9ZZZZ</name>
<evidence type="ECO:0000256" key="4">
    <source>
        <dbReference type="ARBA" id="ARBA00022840"/>
    </source>
</evidence>
<keyword evidence="2" id="KW-0378">Hydrolase</keyword>
<dbReference type="EMBL" id="MN738838">
    <property type="protein sequence ID" value="QHT39124.1"/>
    <property type="molecule type" value="Genomic_DNA"/>
</dbReference>
<dbReference type="SMART" id="SM00487">
    <property type="entry name" value="DEXDc"/>
    <property type="match status" value="1"/>
</dbReference>
<feature type="domain" description="Helicase ATP-binding" evidence="5">
    <location>
        <begin position="197"/>
        <end position="344"/>
    </location>
</feature>
<dbReference type="GO" id="GO:0005737">
    <property type="term" value="C:cytoplasm"/>
    <property type="evidence" value="ECO:0007669"/>
    <property type="project" value="TreeGrafter"/>
</dbReference>
<dbReference type="InterPro" id="IPR027417">
    <property type="entry name" value="P-loop_NTPase"/>
</dbReference>
<dbReference type="InterPro" id="IPR011545">
    <property type="entry name" value="DEAD/DEAH_box_helicase_dom"/>
</dbReference>
<dbReference type="PANTHER" id="PTHR44533:SF4">
    <property type="entry name" value="DEAD_H RNA HELICASE, PUTATIVE-RELATED"/>
    <property type="match status" value="1"/>
</dbReference>
<evidence type="ECO:0000256" key="3">
    <source>
        <dbReference type="ARBA" id="ARBA00022806"/>
    </source>
</evidence>
<dbReference type="SMART" id="SM00490">
    <property type="entry name" value="HELICc"/>
    <property type="match status" value="1"/>
</dbReference>